<evidence type="ECO:0000256" key="9">
    <source>
        <dbReference type="ARBA" id="ARBA00030057"/>
    </source>
</evidence>
<dbReference type="Gene3D" id="3.30.40.230">
    <property type="match status" value="1"/>
</dbReference>
<evidence type="ECO:0000256" key="3">
    <source>
        <dbReference type="ARBA" id="ARBA00012829"/>
    </source>
</evidence>
<protein>
    <recommendedName>
        <fullName evidence="3">glycine--tRNA ligase</fullName>
        <ecNumber evidence="3">6.1.1.14</ecNumber>
    </recommendedName>
    <alternativeName>
        <fullName evidence="9">Diadenosine tetraphosphate synthetase</fullName>
    </alternativeName>
</protein>
<dbReference type="PRINTS" id="PR01043">
    <property type="entry name" value="TRNASYNTHGLY"/>
</dbReference>
<dbReference type="EMBL" id="CP016804">
    <property type="protein sequence ID" value="APE94519.1"/>
    <property type="molecule type" value="Genomic_DNA"/>
</dbReference>
<dbReference type="GO" id="GO:0005524">
    <property type="term" value="F:ATP binding"/>
    <property type="evidence" value="ECO:0007669"/>
    <property type="project" value="UniProtKB-KW"/>
</dbReference>
<evidence type="ECO:0000256" key="6">
    <source>
        <dbReference type="ARBA" id="ARBA00022840"/>
    </source>
</evidence>
<name>A0A1J1A9V2_9EURY</name>
<dbReference type="Gene3D" id="3.40.50.800">
    <property type="entry name" value="Anticodon-binding domain"/>
    <property type="match status" value="1"/>
</dbReference>
<dbReference type="NCBIfam" id="NF003211">
    <property type="entry name" value="PRK04173.1"/>
    <property type="match status" value="1"/>
</dbReference>
<dbReference type="PANTHER" id="PTHR10745">
    <property type="entry name" value="GLYCYL-TRNA SYNTHETASE/DNA POLYMERASE SUBUNIT GAMMA-2"/>
    <property type="match status" value="1"/>
</dbReference>
<accession>A0A1J1A9V2</accession>
<dbReference type="InterPro" id="IPR045864">
    <property type="entry name" value="aa-tRNA-synth_II/BPL/LPL"/>
</dbReference>
<evidence type="ECO:0000256" key="4">
    <source>
        <dbReference type="ARBA" id="ARBA00022598"/>
    </source>
</evidence>
<dbReference type="InterPro" id="IPR036621">
    <property type="entry name" value="Anticodon-bd_dom_sf"/>
</dbReference>
<dbReference type="GO" id="GO:0005737">
    <property type="term" value="C:cytoplasm"/>
    <property type="evidence" value="ECO:0007669"/>
    <property type="project" value="UniProtKB-SubCell"/>
</dbReference>
<comment type="similarity">
    <text evidence="2">Belongs to the class-II aminoacyl-tRNA synthetase family.</text>
</comment>
<keyword evidence="7" id="KW-0648">Protein biosynthesis</keyword>
<dbReference type="InterPro" id="IPR033731">
    <property type="entry name" value="GlyRS-like_core"/>
</dbReference>
<feature type="domain" description="Aminoacyl-transfer RNA synthetases class-II family profile" evidence="10">
    <location>
        <begin position="2"/>
        <end position="471"/>
    </location>
</feature>
<organism evidence="11 12">
    <name type="scientific">Halodesulfurarchaeum formicicum</name>
    <dbReference type="NCBI Taxonomy" id="1873524"/>
    <lineage>
        <taxon>Archaea</taxon>
        <taxon>Methanobacteriati</taxon>
        <taxon>Methanobacteriota</taxon>
        <taxon>Stenosarchaea group</taxon>
        <taxon>Halobacteria</taxon>
        <taxon>Halobacteriales</taxon>
        <taxon>Halobacteriaceae</taxon>
        <taxon>Halodesulfurarchaeum</taxon>
    </lineage>
</organism>
<dbReference type="GeneID" id="30416571"/>
<comment type="subcellular location">
    <subcellularLocation>
        <location evidence="1">Cytoplasm</location>
    </subcellularLocation>
</comment>
<gene>
    <name evidence="11" type="primary">glyS</name>
    <name evidence="11" type="ORF">HSR6_0043</name>
</gene>
<proteinExistence type="inferred from homology"/>
<dbReference type="InterPro" id="IPR002315">
    <property type="entry name" value="tRNA-synt_gly"/>
</dbReference>
<sequence>MKALTELAKRRGFFFQTGKAYGGVGGFYTYGPEGATLKSTVESTWRDRWVTREGHDEIDAPTILPEAVFEASGHLDGFDDLLVECPECQSSHRADHLIEDQTDIAEAESFTPREIESLLAEHEIECPSCGTPLAGEPVEEFNLMFETAIGPGSTNKGYLRPETAQGIFVDFPRLREYARGELPFGVAQIGRAYRNEISPRNAIVRTREFTQAELELFFDPESDDPPLSRVANVEAPLYSAADQDGDGEVHFEAIGEAVESGPIADDWVGYYVGVATEWYERIGIDLDRLRFRQHQPEERAHYATDCWDAEADVSGPDEEPNWIELAGIANRGTYDLSHHAAHTDERFSVFQEYDEPRTVERATVDPDMAALGPEYGSQAADIAAALEELAETDRSAFEGDSVTVELDGETVDVPIEQTGFQVAEVTERGQHETPTVIEPSMGIDRTVYAILVHAYDEDEIDGEHRTVLRLPAEMAPTLVGVFPLMDKDGLGERARELERELRAAGLATTYDDSGAIGRRYRRQDEVGTPYTVTVDYESLETDTVTIRDRDTTEQVRVPMAELPETLAALRDGERTFEQL</sequence>
<dbReference type="InterPro" id="IPR006195">
    <property type="entry name" value="aa-tRNA-synth_II"/>
</dbReference>
<dbReference type="Pfam" id="PF03129">
    <property type="entry name" value="HGTP_anticodon"/>
    <property type="match status" value="1"/>
</dbReference>
<dbReference type="CDD" id="cd00858">
    <property type="entry name" value="GlyRS_anticodon"/>
    <property type="match status" value="1"/>
</dbReference>
<dbReference type="InterPro" id="IPR027031">
    <property type="entry name" value="Gly-tRNA_synthase/POLG2"/>
</dbReference>
<dbReference type="NCBIfam" id="TIGR00389">
    <property type="entry name" value="glyS_dimeric"/>
    <property type="match status" value="1"/>
</dbReference>
<dbReference type="OrthoDB" id="6113at2157"/>
<reference evidence="12" key="1">
    <citation type="submission" date="2016-08" db="EMBL/GenBank/DDBJ databases">
        <title>Discovery of first anaerobic lithoheterotrophic haloarchae widely represented in hypersaline habitats.</title>
        <authorList>
            <person name="Sorokin D.Y."/>
            <person name="Kublanov I.V."/>
            <person name="Roman P."/>
            <person name="Sinninghe Damste J.S."/>
            <person name="Golyshin P.N."/>
            <person name="Rojo D."/>
            <person name="Ciordia S."/>
            <person name="Mena Md.C."/>
            <person name="Ferrer M."/>
            <person name="Smedile F."/>
            <person name="Messina E."/>
            <person name="La Cono V."/>
            <person name="Yakimov M.M."/>
        </authorList>
    </citation>
    <scope>NUCLEOTIDE SEQUENCE [LARGE SCALE GENOMIC DNA]</scope>
    <source>
        <strain evidence="12">HSR6</strain>
    </source>
</reference>
<evidence type="ECO:0000313" key="11">
    <source>
        <dbReference type="EMBL" id="APE94519.1"/>
    </source>
</evidence>
<dbReference type="GO" id="GO:0006426">
    <property type="term" value="P:glycyl-tRNA aminoacylation"/>
    <property type="evidence" value="ECO:0007669"/>
    <property type="project" value="InterPro"/>
</dbReference>
<evidence type="ECO:0000313" key="12">
    <source>
        <dbReference type="Proteomes" id="UP000186165"/>
    </source>
</evidence>
<evidence type="ECO:0000256" key="8">
    <source>
        <dbReference type="ARBA" id="ARBA00023146"/>
    </source>
</evidence>
<dbReference type="Gene3D" id="3.30.930.10">
    <property type="entry name" value="Bira Bifunctional Protein, Domain 2"/>
    <property type="match status" value="1"/>
</dbReference>
<dbReference type="InterPro" id="IPR004154">
    <property type="entry name" value="Anticodon-bd"/>
</dbReference>
<keyword evidence="8 11" id="KW-0030">Aminoacyl-tRNA synthetase</keyword>
<evidence type="ECO:0000259" key="10">
    <source>
        <dbReference type="PROSITE" id="PS50862"/>
    </source>
</evidence>
<dbReference type="RefSeq" id="WP_071932477.1">
    <property type="nucleotide sequence ID" value="NZ_CP016804.1"/>
</dbReference>
<keyword evidence="6" id="KW-0067">ATP-binding</keyword>
<dbReference type="SUPFAM" id="SSF55681">
    <property type="entry name" value="Class II aaRS and biotin synthetases"/>
    <property type="match status" value="1"/>
</dbReference>
<dbReference type="GO" id="GO:0004820">
    <property type="term" value="F:glycine-tRNA ligase activity"/>
    <property type="evidence" value="ECO:0007669"/>
    <property type="project" value="UniProtKB-EC"/>
</dbReference>
<evidence type="ECO:0000256" key="1">
    <source>
        <dbReference type="ARBA" id="ARBA00004496"/>
    </source>
</evidence>
<dbReference type="CDD" id="cd00774">
    <property type="entry name" value="GlyRS-like_core"/>
    <property type="match status" value="1"/>
</dbReference>
<keyword evidence="4 11" id="KW-0436">Ligase</keyword>
<dbReference type="SUPFAM" id="SSF52954">
    <property type="entry name" value="Class II aaRS ABD-related"/>
    <property type="match status" value="1"/>
</dbReference>
<dbReference type="Proteomes" id="UP000186165">
    <property type="component" value="Chromosome"/>
</dbReference>
<dbReference type="EC" id="6.1.1.14" evidence="3"/>
<dbReference type="PROSITE" id="PS50862">
    <property type="entry name" value="AA_TRNA_LIGASE_II"/>
    <property type="match status" value="1"/>
</dbReference>
<evidence type="ECO:0000256" key="7">
    <source>
        <dbReference type="ARBA" id="ARBA00022917"/>
    </source>
</evidence>
<keyword evidence="5" id="KW-0547">Nucleotide-binding</keyword>
<dbReference type="PANTHER" id="PTHR10745:SF0">
    <property type="entry name" value="GLYCINE--TRNA LIGASE"/>
    <property type="match status" value="1"/>
</dbReference>
<dbReference type="AlphaFoldDB" id="A0A1J1A9V2"/>
<evidence type="ECO:0000256" key="2">
    <source>
        <dbReference type="ARBA" id="ARBA00008226"/>
    </source>
</evidence>
<evidence type="ECO:0000256" key="5">
    <source>
        <dbReference type="ARBA" id="ARBA00022741"/>
    </source>
</evidence>
<dbReference type="KEGG" id="hhsr:HSR6_0043"/>
<keyword evidence="12" id="KW-1185">Reference proteome</keyword>